<dbReference type="RefSeq" id="WP_211465558.1">
    <property type="nucleotide sequence ID" value="NZ_JAGSXH010000014.1"/>
</dbReference>
<feature type="signal peptide" evidence="1">
    <location>
        <begin position="1"/>
        <end position="34"/>
    </location>
</feature>
<dbReference type="GO" id="GO:0006629">
    <property type="term" value="P:lipid metabolic process"/>
    <property type="evidence" value="ECO:0007669"/>
    <property type="project" value="InterPro"/>
</dbReference>
<dbReference type="GO" id="GO:0008081">
    <property type="term" value="F:phosphoric diester hydrolase activity"/>
    <property type="evidence" value="ECO:0007669"/>
    <property type="project" value="InterPro"/>
</dbReference>
<evidence type="ECO:0000313" key="3">
    <source>
        <dbReference type="Proteomes" id="UP000677913"/>
    </source>
</evidence>
<keyword evidence="1" id="KW-0732">Signal</keyword>
<reference evidence="2" key="1">
    <citation type="submission" date="2021-04" db="EMBL/GenBank/DDBJ databases">
        <title>Genome based classification of Actinospica acidithermotolerans sp. nov., an actinobacterium isolated from an Indonesian hot spring.</title>
        <authorList>
            <person name="Kusuma A.B."/>
            <person name="Putra K.E."/>
            <person name="Nafisah S."/>
            <person name="Loh J."/>
            <person name="Nouioui I."/>
            <person name="Goodfellow M."/>
        </authorList>
    </citation>
    <scope>NUCLEOTIDE SEQUENCE</scope>
    <source>
        <strain evidence="2">DSM 45618</strain>
    </source>
</reference>
<organism evidence="2 3">
    <name type="scientific">Actinocrinis puniceicyclus</name>
    <dbReference type="NCBI Taxonomy" id="977794"/>
    <lineage>
        <taxon>Bacteria</taxon>
        <taxon>Bacillati</taxon>
        <taxon>Actinomycetota</taxon>
        <taxon>Actinomycetes</taxon>
        <taxon>Catenulisporales</taxon>
        <taxon>Actinospicaceae</taxon>
        <taxon>Actinocrinis</taxon>
    </lineage>
</organism>
<dbReference type="InterPro" id="IPR017946">
    <property type="entry name" value="PLC-like_Pdiesterase_TIM-brl"/>
</dbReference>
<evidence type="ECO:0000313" key="2">
    <source>
        <dbReference type="EMBL" id="MBS2962656.1"/>
    </source>
</evidence>
<dbReference type="SUPFAM" id="SSF51695">
    <property type="entry name" value="PLC-like phosphodiesterases"/>
    <property type="match status" value="1"/>
</dbReference>
<keyword evidence="3" id="KW-1185">Reference proteome</keyword>
<proteinExistence type="predicted"/>
<feature type="chain" id="PRO_5035195445" description="Phosphoinositide phospholipase C, Ca2+-dependent" evidence="1">
    <location>
        <begin position="35"/>
        <end position="358"/>
    </location>
</feature>
<sequence length="358" mass="37886">MPTHPRHLPRRAAALTLAGALAAALAVQPGSASAADLGSLPLSGATSVGVHNTYDQSAYTYLDQALDAGSTLIELDVWVNPFTHKWNVSHSDPLGSSNNCVQTSTLAGAYTGNRDQNLDSCLDDIRVWLQAHPAANPIMIKLEMKAGFDQSIGMGPAALDAYIKAHLGGLVYRPVDLLTKPDGSRYPDLDTAARAGNWPSRSALQGKAIIEAIPGTFEQSNPFDHLWTDTEYSTYLKGLAASGAIGAAEIFPSVLGAQSGDPRTRYSDATLRPWFVVFDGDANTYVGDGNTEWYKANHYLVVATDAYDVAPALSSTDPALADAQARVALLASDSVSFVSTDWTTAPADGVLPEVLPRG</sequence>
<protein>
    <recommendedName>
        <fullName evidence="4">Phosphoinositide phospholipase C, Ca2+-dependent</fullName>
    </recommendedName>
</protein>
<dbReference type="Proteomes" id="UP000677913">
    <property type="component" value="Unassembled WGS sequence"/>
</dbReference>
<accession>A0A8J7WI19</accession>
<name>A0A8J7WI19_9ACTN</name>
<dbReference type="EMBL" id="JAGSXH010000014">
    <property type="protein sequence ID" value="MBS2962656.1"/>
    <property type="molecule type" value="Genomic_DNA"/>
</dbReference>
<evidence type="ECO:0008006" key="4">
    <source>
        <dbReference type="Google" id="ProtNLM"/>
    </source>
</evidence>
<comment type="caution">
    <text evidence="2">The sequence shown here is derived from an EMBL/GenBank/DDBJ whole genome shotgun (WGS) entry which is preliminary data.</text>
</comment>
<gene>
    <name evidence="2" type="ORF">KGA66_06340</name>
</gene>
<dbReference type="Gene3D" id="3.20.20.190">
    <property type="entry name" value="Phosphatidylinositol (PI) phosphodiesterase"/>
    <property type="match status" value="1"/>
</dbReference>
<dbReference type="InterPro" id="IPR032075">
    <property type="entry name" value="PI-PLC-C1"/>
</dbReference>
<evidence type="ECO:0000256" key="1">
    <source>
        <dbReference type="SAM" id="SignalP"/>
    </source>
</evidence>
<dbReference type="AlphaFoldDB" id="A0A8J7WI19"/>
<dbReference type="CDD" id="cd08589">
    <property type="entry name" value="PI-PLCc_SaPLC1_like"/>
    <property type="match status" value="1"/>
</dbReference>